<keyword evidence="3" id="KW-0687">Ribonucleoprotein</keyword>
<dbReference type="GO" id="GO:1990904">
    <property type="term" value="C:ribonucleoprotein complex"/>
    <property type="evidence" value="ECO:0007669"/>
    <property type="project" value="UniProtKB-KW"/>
</dbReference>
<evidence type="ECO:0000256" key="2">
    <source>
        <dbReference type="ARBA" id="ARBA00022980"/>
    </source>
</evidence>
<accession>T1BU64</accession>
<dbReference type="GO" id="GO:0006412">
    <property type="term" value="P:translation"/>
    <property type="evidence" value="ECO:0007669"/>
    <property type="project" value="InterPro"/>
</dbReference>
<keyword evidence="2 5" id="KW-0689">Ribosomal protein</keyword>
<dbReference type="InterPro" id="IPR011332">
    <property type="entry name" value="Ribosomal_zn-bd"/>
</dbReference>
<dbReference type="AlphaFoldDB" id="T1BU64"/>
<feature type="region of interest" description="Disordered" evidence="4">
    <location>
        <begin position="80"/>
        <end position="107"/>
    </location>
</feature>
<evidence type="ECO:0000256" key="4">
    <source>
        <dbReference type="SAM" id="MobiDB-lite"/>
    </source>
</evidence>
<reference evidence="5" key="2">
    <citation type="journal article" date="2014" name="ISME J.">
        <title>Microbial stratification in low pH oxic and suboxic macroscopic growths along an acid mine drainage.</title>
        <authorList>
            <person name="Mendez-Garcia C."/>
            <person name="Mesa V."/>
            <person name="Sprenger R.R."/>
            <person name="Richter M."/>
            <person name="Diez M.S."/>
            <person name="Solano J."/>
            <person name="Bargiela R."/>
            <person name="Golyshina O.V."/>
            <person name="Manteca A."/>
            <person name="Ramos J.L."/>
            <person name="Gallego J.R."/>
            <person name="Llorente I."/>
            <person name="Martins Dos Santos V.A."/>
            <person name="Jensen O.N."/>
            <person name="Pelaez A.I."/>
            <person name="Sanchez J."/>
            <person name="Ferrer M."/>
        </authorList>
    </citation>
    <scope>NUCLEOTIDE SEQUENCE</scope>
</reference>
<dbReference type="EMBL" id="AUZY01005752">
    <property type="protein sequence ID" value="EQD57495.1"/>
    <property type="molecule type" value="Genomic_DNA"/>
</dbReference>
<comment type="caution">
    <text evidence="5">The sequence shown here is derived from an EMBL/GenBank/DDBJ whole genome shotgun (WGS) entry which is preliminary data.</text>
</comment>
<evidence type="ECO:0000313" key="5">
    <source>
        <dbReference type="EMBL" id="EQD57495.1"/>
    </source>
</evidence>
<organism evidence="5">
    <name type="scientific">mine drainage metagenome</name>
    <dbReference type="NCBI Taxonomy" id="410659"/>
    <lineage>
        <taxon>unclassified sequences</taxon>
        <taxon>metagenomes</taxon>
        <taxon>ecological metagenomes</taxon>
    </lineage>
</organism>
<evidence type="ECO:0000256" key="3">
    <source>
        <dbReference type="ARBA" id="ARBA00023274"/>
    </source>
</evidence>
<dbReference type="PANTHER" id="PTHR48129">
    <property type="entry name" value="60S RIBOSOMAL PROTEIN L37A"/>
    <property type="match status" value="1"/>
</dbReference>
<dbReference type="Gene3D" id="2.20.25.30">
    <property type="match status" value="1"/>
</dbReference>
<dbReference type="InterPro" id="IPR011331">
    <property type="entry name" value="Ribosomal_eL37/eL43"/>
</dbReference>
<dbReference type="InterPro" id="IPR002674">
    <property type="entry name" value="Ribosomal_eL43"/>
</dbReference>
<dbReference type="GO" id="GO:0005840">
    <property type="term" value="C:ribosome"/>
    <property type="evidence" value="ECO:0007669"/>
    <property type="project" value="UniProtKB-KW"/>
</dbReference>
<evidence type="ECO:0000256" key="1">
    <source>
        <dbReference type="ARBA" id="ARBA00008672"/>
    </source>
</evidence>
<comment type="similarity">
    <text evidence="1">Belongs to the eukaryotic ribosomal protein eL43 family.</text>
</comment>
<dbReference type="InterPro" id="IPR050522">
    <property type="entry name" value="Ribosomal_protein_eL43"/>
</dbReference>
<proteinExistence type="inferred from homology"/>
<dbReference type="SUPFAM" id="SSF57829">
    <property type="entry name" value="Zn-binding ribosomal proteins"/>
    <property type="match status" value="1"/>
</dbReference>
<dbReference type="Pfam" id="PF01780">
    <property type="entry name" value="Ribosomal_L37ae"/>
    <property type="match status" value="1"/>
</dbReference>
<dbReference type="HAMAP" id="MF_00327">
    <property type="entry name" value="Ribosomal_eL43"/>
    <property type="match status" value="1"/>
</dbReference>
<dbReference type="GO" id="GO:0003735">
    <property type="term" value="F:structural constituent of ribosome"/>
    <property type="evidence" value="ECO:0007669"/>
    <property type="project" value="InterPro"/>
</dbReference>
<protein>
    <submittedName>
        <fullName evidence="5">Ribosomal protein L37ae</fullName>
    </submittedName>
</protein>
<name>T1BU64_9ZZZZ</name>
<dbReference type="PANTHER" id="PTHR48129:SF1">
    <property type="entry name" value="LARGE RIBOSOMAL SUBUNIT PROTEIN EL43"/>
    <property type="match status" value="1"/>
</dbReference>
<gene>
    <name evidence="5" type="ORF">B1B_08780</name>
</gene>
<reference evidence="5" key="1">
    <citation type="submission" date="2013-08" db="EMBL/GenBank/DDBJ databases">
        <authorList>
            <person name="Mendez C."/>
            <person name="Richter M."/>
            <person name="Ferrer M."/>
            <person name="Sanchez J."/>
        </authorList>
    </citation>
    <scope>NUCLEOTIDE SEQUENCE</scope>
</reference>
<sequence length="107" mass="11881">MSKRTKKVGRTGWMGPRYGIRVRRRVLEIDRARDQSYACPKCSTVTLRRSGSGIYECHRCHTSFASDAYVFHPAPALFRSEEIGKETPPPEGKARAAAERPGASKAG</sequence>